<feature type="compositionally biased region" description="Basic and acidic residues" evidence="1">
    <location>
        <begin position="423"/>
        <end position="439"/>
    </location>
</feature>
<accession>A0AAV8X775</accession>
<gene>
    <name evidence="3" type="ORF">NQ314_013779</name>
</gene>
<evidence type="ECO:0000259" key="2">
    <source>
        <dbReference type="Pfam" id="PF14529"/>
    </source>
</evidence>
<dbReference type="InterPro" id="IPR036691">
    <property type="entry name" value="Endo/exonu/phosph_ase_sf"/>
</dbReference>
<protein>
    <recommendedName>
        <fullName evidence="2">Endonuclease/exonuclease/phosphatase domain-containing protein</fullName>
    </recommendedName>
</protein>
<dbReference type="GO" id="GO:0003824">
    <property type="term" value="F:catalytic activity"/>
    <property type="evidence" value="ECO:0007669"/>
    <property type="project" value="InterPro"/>
</dbReference>
<comment type="caution">
    <text evidence="3">The sequence shown here is derived from an EMBL/GenBank/DDBJ whole genome shotgun (WGS) entry which is preliminary data.</text>
</comment>
<dbReference type="PANTHER" id="PTHR19446">
    <property type="entry name" value="REVERSE TRANSCRIPTASES"/>
    <property type="match status" value="1"/>
</dbReference>
<dbReference type="Pfam" id="PF14529">
    <property type="entry name" value="Exo_endo_phos_2"/>
    <property type="match status" value="1"/>
</dbReference>
<dbReference type="SUPFAM" id="SSF56219">
    <property type="entry name" value="DNase I-like"/>
    <property type="match status" value="1"/>
</dbReference>
<reference evidence="3" key="1">
    <citation type="journal article" date="2023" name="Insect Mol. Biol.">
        <title>Genome sequencing provides insights into the evolution of gene families encoding plant cell wall-degrading enzymes in longhorned beetles.</title>
        <authorList>
            <person name="Shin N.R."/>
            <person name="Okamura Y."/>
            <person name="Kirsch R."/>
            <person name="Pauchet Y."/>
        </authorList>
    </citation>
    <scope>NUCLEOTIDE SEQUENCE</scope>
    <source>
        <strain evidence="3">RBIC_L_NR</strain>
    </source>
</reference>
<evidence type="ECO:0000256" key="1">
    <source>
        <dbReference type="SAM" id="MobiDB-lite"/>
    </source>
</evidence>
<name>A0AAV8X775_9CUCU</name>
<feature type="compositionally biased region" description="Basic and acidic residues" evidence="1">
    <location>
        <begin position="373"/>
        <end position="401"/>
    </location>
</feature>
<dbReference type="InterPro" id="IPR005135">
    <property type="entry name" value="Endo/exonuclease/phosphatase"/>
</dbReference>
<feature type="domain" description="Endonuclease/exonuclease/phosphatase" evidence="2">
    <location>
        <begin position="64"/>
        <end position="149"/>
    </location>
</feature>
<evidence type="ECO:0000313" key="3">
    <source>
        <dbReference type="EMBL" id="KAJ8933807.1"/>
    </source>
</evidence>
<keyword evidence="4" id="KW-1185">Reference proteome</keyword>
<proteinExistence type="predicted"/>
<dbReference type="EMBL" id="JANEYF010003810">
    <property type="protein sequence ID" value="KAJ8933807.1"/>
    <property type="molecule type" value="Genomic_DNA"/>
</dbReference>
<dbReference type="Proteomes" id="UP001162156">
    <property type="component" value="Unassembled WGS sequence"/>
</dbReference>
<organism evidence="3 4">
    <name type="scientific">Rhamnusium bicolor</name>
    <dbReference type="NCBI Taxonomy" id="1586634"/>
    <lineage>
        <taxon>Eukaryota</taxon>
        <taxon>Metazoa</taxon>
        <taxon>Ecdysozoa</taxon>
        <taxon>Arthropoda</taxon>
        <taxon>Hexapoda</taxon>
        <taxon>Insecta</taxon>
        <taxon>Pterygota</taxon>
        <taxon>Neoptera</taxon>
        <taxon>Endopterygota</taxon>
        <taxon>Coleoptera</taxon>
        <taxon>Polyphaga</taxon>
        <taxon>Cucujiformia</taxon>
        <taxon>Chrysomeloidea</taxon>
        <taxon>Cerambycidae</taxon>
        <taxon>Lepturinae</taxon>
        <taxon>Rhagiini</taxon>
        <taxon>Rhamnusium</taxon>
    </lineage>
</organism>
<feature type="region of interest" description="Disordered" evidence="1">
    <location>
        <begin position="373"/>
        <end position="453"/>
    </location>
</feature>
<dbReference type="Gene3D" id="3.60.10.10">
    <property type="entry name" value="Endonuclease/exonuclease/phosphatase"/>
    <property type="match status" value="1"/>
</dbReference>
<dbReference type="AlphaFoldDB" id="A0AAV8X775"/>
<evidence type="ECO:0000313" key="4">
    <source>
        <dbReference type="Proteomes" id="UP001162156"/>
    </source>
</evidence>
<sequence length="496" mass="55227">MKVLQVNLNRSRTAQDLLYHTRIKYDAKVLLVTEPNKSHVVDNHSWIVDNSEDVAIRAYDRIPTKIGTGDLNAKIYLWGSKIENARGLILKDWLAAHDLLVINLGAATFSRGEQESVIDVTFASTRLADRIRDWRVLDDESLNDHQVIYFDIELGPTTGARSNVPSASTRRWRYKPDKAEELAAKIGEELGRAPSHTAISLVGAVQEACRKTLPNVRPNGKKPVYWWIDEIKELRRTCLAKKRKWTRAKARHQVTEDLRTLFPTRTLTTWEDEEVEADIPPVTADEVAKAAARLKDNKAPGPDGIPPDIIKLVAKKHTEPLVVVYDNIVSAGEAGRRNDNRCTWLTDAGQGRIEVPGSSGGQKPELEQACRNCRKENGHGSDGFGKADAENQWPKDQHQEDAELSSQLDNAVRGPSLVRHAKVREEQRETNEDSEERTPKGKLRLQNGVSGSGAGYCLHTTDRPAGTRKIIQPRSGASIKGAKQEMAHGALAREMG</sequence>